<protein>
    <recommendedName>
        <fullName evidence="3">Benzoyl-CoA reductase/2-hydroxyglutaryl-CoA dehydratase subunit, BcrC/BadD/HgdB</fullName>
    </recommendedName>
</protein>
<dbReference type="Pfam" id="PF06050">
    <property type="entry name" value="HGD-D"/>
    <property type="match status" value="1"/>
</dbReference>
<dbReference type="AlphaFoldDB" id="A0A0D0Q5S3"/>
<sequence>MSDGAAARLEAAFQARARSAVGDCPVVGLFGDGCPEALIAACGARPAEVKAPPAGDADVPRSEVVASILETFVDPYAAAFLHRLAAGWYDGYAALVFVRDDVAALTAYQYATELRRQGLIAGKGPRFLLWNLVRARTDSAHRFNMVQAERLIGELTALLGTSFGDLAAAQAAEDRRRAALSRMEAARPSARQALIWRNAGRWLPPDEHAGLLDADLAGADATTRPRLGLVGTATIDPAFHAMLDRCGSLVADLQPYGRVWPACHAGGEDLDALLRAVAADPLHLRAAPPASCRRALLEGLAGCDVVVSQVDPSDDGFGWEVPALRDALGARGVPLVDLGFRPPAPDAAWLDAAAARIEEACR</sequence>
<dbReference type="Gene3D" id="3.40.50.11890">
    <property type="match status" value="1"/>
</dbReference>
<name>A0A0D0Q5S3_9RHOB</name>
<dbReference type="eggNOG" id="ENOG5034BEY">
    <property type="taxonomic scope" value="Bacteria"/>
</dbReference>
<dbReference type="Proteomes" id="UP000035100">
    <property type="component" value="Unassembled WGS sequence"/>
</dbReference>
<dbReference type="OrthoDB" id="7839725at2"/>
<gene>
    <name evidence="1" type="ORF">Wenmar_01394</name>
</gene>
<reference evidence="1 2" key="1">
    <citation type="submission" date="2013-01" db="EMBL/GenBank/DDBJ databases">
        <authorList>
            <person name="Fiebig A."/>
            <person name="Goeker M."/>
            <person name="Klenk H.-P.P."/>
        </authorList>
    </citation>
    <scope>NUCLEOTIDE SEQUENCE [LARGE SCALE GENOMIC DNA]</scope>
    <source>
        <strain evidence="1 2">DSM 24838</strain>
    </source>
</reference>
<dbReference type="RefSeq" id="WP_018301244.1">
    <property type="nucleotide sequence ID" value="NZ_KB902276.1"/>
</dbReference>
<evidence type="ECO:0000313" key="1">
    <source>
        <dbReference type="EMBL" id="KIQ69824.1"/>
    </source>
</evidence>
<evidence type="ECO:0000313" key="2">
    <source>
        <dbReference type="Proteomes" id="UP000035100"/>
    </source>
</evidence>
<accession>A0A0D0Q5S3</accession>
<keyword evidence="2" id="KW-1185">Reference proteome</keyword>
<comment type="caution">
    <text evidence="1">The sequence shown here is derived from an EMBL/GenBank/DDBJ whole genome shotgun (WGS) entry which is preliminary data.</text>
</comment>
<organism evidence="1 2">
    <name type="scientific">Wenxinia marina DSM 24838</name>
    <dbReference type="NCBI Taxonomy" id="1123501"/>
    <lineage>
        <taxon>Bacteria</taxon>
        <taxon>Pseudomonadati</taxon>
        <taxon>Pseudomonadota</taxon>
        <taxon>Alphaproteobacteria</taxon>
        <taxon>Rhodobacterales</taxon>
        <taxon>Roseobacteraceae</taxon>
        <taxon>Wenxinia</taxon>
    </lineage>
</organism>
<dbReference type="EMBL" id="AONG01000008">
    <property type="protein sequence ID" value="KIQ69824.1"/>
    <property type="molecule type" value="Genomic_DNA"/>
</dbReference>
<evidence type="ECO:0008006" key="3">
    <source>
        <dbReference type="Google" id="ProtNLM"/>
    </source>
</evidence>
<dbReference type="STRING" id="1123501.Wenmar_01394"/>
<proteinExistence type="predicted"/>
<dbReference type="InterPro" id="IPR010327">
    <property type="entry name" value="FldB/FldC_alpha/beta"/>
</dbReference>